<dbReference type="EMBL" id="BJUW01000010">
    <property type="protein sequence ID" value="GEK87048.1"/>
    <property type="molecule type" value="Genomic_DNA"/>
</dbReference>
<reference evidence="1 2" key="1">
    <citation type="submission" date="2019-07" db="EMBL/GenBank/DDBJ databases">
        <title>Whole genome shotgun sequence of Microbacterium aerolatum NBRC 103071.</title>
        <authorList>
            <person name="Hosoyama A."/>
            <person name="Uohara A."/>
            <person name="Ohji S."/>
            <person name="Ichikawa N."/>
        </authorList>
    </citation>
    <scope>NUCLEOTIDE SEQUENCE [LARGE SCALE GENOMIC DNA]</scope>
    <source>
        <strain evidence="1 2">NBRC 103071</strain>
    </source>
</reference>
<protein>
    <recommendedName>
        <fullName evidence="3">DUF559 domain-containing protein</fullName>
    </recommendedName>
</protein>
<gene>
    <name evidence="1" type="ORF">MAE01_22240</name>
</gene>
<dbReference type="InterPro" id="IPR011335">
    <property type="entry name" value="Restrct_endonuc-II-like"/>
</dbReference>
<keyword evidence="2" id="KW-1185">Reference proteome</keyword>
<organism evidence="1 2">
    <name type="scientific">Microbacterium aerolatum</name>
    <dbReference type="NCBI Taxonomy" id="153731"/>
    <lineage>
        <taxon>Bacteria</taxon>
        <taxon>Bacillati</taxon>
        <taxon>Actinomycetota</taxon>
        <taxon>Actinomycetes</taxon>
        <taxon>Micrococcales</taxon>
        <taxon>Microbacteriaceae</taxon>
        <taxon>Microbacterium</taxon>
    </lineage>
</organism>
<evidence type="ECO:0008006" key="3">
    <source>
        <dbReference type="Google" id="ProtNLM"/>
    </source>
</evidence>
<name>A0A511AFW6_9MICO</name>
<proteinExistence type="predicted"/>
<dbReference type="Gene3D" id="3.40.960.10">
    <property type="entry name" value="VSR Endonuclease"/>
    <property type="match status" value="1"/>
</dbReference>
<accession>A0A511AFW6</accession>
<dbReference type="Proteomes" id="UP000321225">
    <property type="component" value="Unassembled WGS sequence"/>
</dbReference>
<evidence type="ECO:0000313" key="2">
    <source>
        <dbReference type="Proteomes" id="UP000321225"/>
    </source>
</evidence>
<evidence type="ECO:0000313" key="1">
    <source>
        <dbReference type="EMBL" id="GEK87048.1"/>
    </source>
</evidence>
<sequence>MRAADLETPFRGVRSAGLDLGDLVQRCRAAEVFMDDGEAYSHSTALRLWGAPLPAQFGAAGAALHIGTPGATRRRRVGVIGHRLAPGTPMRLSPDGLRTVAPATAWCQFASQRDDLSDDEMLVALVAVADCLITGRRTKGIRGDPACTPEEMRAAVIAHGSGRGARMLAAALLLMRVGVDSPKETELRLLLHRAGVAEPTIGHIIPTRLGPLTPDLAYPAKRVLIEYEGDAHRENRRRWRGDFERVRAFQQAGWTVIRVNADDLTDEARRNALIAQLRLLLA</sequence>
<comment type="caution">
    <text evidence="1">The sequence shown here is derived from an EMBL/GenBank/DDBJ whole genome shotgun (WGS) entry which is preliminary data.</text>
</comment>
<dbReference type="AlphaFoldDB" id="A0A511AFW6"/>
<dbReference type="SUPFAM" id="SSF52980">
    <property type="entry name" value="Restriction endonuclease-like"/>
    <property type="match status" value="1"/>
</dbReference>